<evidence type="ECO:0000256" key="1">
    <source>
        <dbReference type="ARBA" id="ARBA00023157"/>
    </source>
</evidence>
<feature type="domain" description="Thioredoxin" evidence="2">
    <location>
        <begin position="9"/>
        <end position="131"/>
    </location>
</feature>
<name>A0A367KP08_RHIST</name>
<comment type="caution">
    <text evidence="3">The sequence shown here is derived from an EMBL/GenBank/DDBJ whole genome shotgun (WGS) entry which is preliminary data.</text>
</comment>
<dbReference type="OrthoDB" id="2121326at2759"/>
<keyword evidence="1" id="KW-1015">Disulfide bond</keyword>
<evidence type="ECO:0000313" key="3">
    <source>
        <dbReference type="EMBL" id="RCI03901.1"/>
    </source>
</evidence>
<dbReference type="EMBL" id="PJQM01000856">
    <property type="protein sequence ID" value="RCI03901.1"/>
    <property type="molecule type" value="Genomic_DNA"/>
</dbReference>
<dbReference type="SUPFAM" id="SSF52833">
    <property type="entry name" value="Thioredoxin-like"/>
    <property type="match status" value="1"/>
</dbReference>
<dbReference type="NCBIfam" id="TIGR01068">
    <property type="entry name" value="thioredoxin"/>
    <property type="match status" value="1"/>
</dbReference>
<protein>
    <recommendedName>
        <fullName evidence="2">Thioredoxin domain-containing protein</fullName>
    </recommendedName>
</protein>
<dbReference type="InterPro" id="IPR036249">
    <property type="entry name" value="Thioredoxin-like_sf"/>
</dbReference>
<dbReference type="InterPro" id="IPR017937">
    <property type="entry name" value="Thioredoxin_CS"/>
</dbReference>
<dbReference type="InterPro" id="IPR013766">
    <property type="entry name" value="Thioredoxin_domain"/>
</dbReference>
<reference evidence="3 4" key="1">
    <citation type="journal article" date="2018" name="G3 (Bethesda)">
        <title>Phylogenetic and Phylogenomic Definition of Rhizopus Species.</title>
        <authorList>
            <person name="Gryganskyi A.P."/>
            <person name="Golan J."/>
            <person name="Dolatabadi S."/>
            <person name="Mondo S."/>
            <person name="Robb S."/>
            <person name="Idnurm A."/>
            <person name="Muszewska A."/>
            <person name="Steczkiewicz K."/>
            <person name="Masonjones S."/>
            <person name="Liao H.L."/>
            <person name="Gajdeczka M.T."/>
            <person name="Anike F."/>
            <person name="Vuek A."/>
            <person name="Anishchenko I.M."/>
            <person name="Voigt K."/>
            <person name="de Hoog G.S."/>
            <person name="Smith M.E."/>
            <person name="Heitman J."/>
            <person name="Vilgalys R."/>
            <person name="Stajich J.E."/>
        </authorList>
    </citation>
    <scope>NUCLEOTIDE SEQUENCE [LARGE SCALE GENOMIC DNA]</scope>
    <source>
        <strain evidence="3 4">LSU 92-RS-03</strain>
    </source>
</reference>
<dbReference type="Gene3D" id="3.40.30.10">
    <property type="entry name" value="Glutaredoxin"/>
    <property type="match status" value="1"/>
</dbReference>
<dbReference type="PROSITE" id="PS00194">
    <property type="entry name" value="THIOREDOXIN_1"/>
    <property type="match status" value="1"/>
</dbReference>
<dbReference type="PRINTS" id="PR00421">
    <property type="entry name" value="THIOREDOXIN"/>
</dbReference>
<gene>
    <name evidence="3" type="ORF">CU098_012741</name>
</gene>
<dbReference type="InterPro" id="IPR005746">
    <property type="entry name" value="Thioredoxin"/>
</dbReference>
<dbReference type="STRING" id="4846.A0A367KP08"/>
<accession>A0A367KP08</accession>
<dbReference type="CDD" id="cd02947">
    <property type="entry name" value="TRX_family"/>
    <property type="match status" value="1"/>
</dbReference>
<organism evidence="3 4">
    <name type="scientific">Rhizopus stolonifer</name>
    <name type="common">Rhizopus nigricans</name>
    <dbReference type="NCBI Taxonomy" id="4846"/>
    <lineage>
        <taxon>Eukaryota</taxon>
        <taxon>Fungi</taxon>
        <taxon>Fungi incertae sedis</taxon>
        <taxon>Mucoromycota</taxon>
        <taxon>Mucoromycotina</taxon>
        <taxon>Mucoromycetes</taxon>
        <taxon>Mucorales</taxon>
        <taxon>Mucorineae</taxon>
        <taxon>Rhizopodaceae</taxon>
        <taxon>Rhizopus</taxon>
    </lineage>
</organism>
<dbReference type="Pfam" id="PF00085">
    <property type="entry name" value="Thioredoxin"/>
    <property type="match status" value="1"/>
</dbReference>
<evidence type="ECO:0000313" key="4">
    <source>
        <dbReference type="Proteomes" id="UP000253551"/>
    </source>
</evidence>
<keyword evidence="4" id="KW-1185">Reference proteome</keyword>
<sequence>MNSLRKLATPTTQFARSFHAAQTRFTGKTVEATADTFEALVRKADHPVIVDFYANWCGPCKVLAPMLSKTVAANPQVTLVKVDVDSCVDIAREFQVAALPTVSAFYEGKVVDTFVGVQPNKINEFIKKHASLAEK</sequence>
<dbReference type="AlphaFoldDB" id="A0A367KP08"/>
<evidence type="ECO:0000259" key="2">
    <source>
        <dbReference type="PROSITE" id="PS51352"/>
    </source>
</evidence>
<dbReference type="PROSITE" id="PS51352">
    <property type="entry name" value="THIOREDOXIN_2"/>
    <property type="match status" value="1"/>
</dbReference>
<dbReference type="Proteomes" id="UP000253551">
    <property type="component" value="Unassembled WGS sequence"/>
</dbReference>
<dbReference type="GO" id="GO:0015035">
    <property type="term" value="F:protein-disulfide reductase activity"/>
    <property type="evidence" value="ECO:0007669"/>
    <property type="project" value="InterPro"/>
</dbReference>
<dbReference type="PANTHER" id="PTHR46115">
    <property type="entry name" value="THIOREDOXIN-LIKE PROTEIN 1"/>
    <property type="match status" value="1"/>
</dbReference>
<proteinExistence type="predicted"/>